<dbReference type="STRING" id="94128.A0A2A3E7T9"/>
<dbReference type="AlphaFoldDB" id="A0A2A3E7T9"/>
<dbReference type="CDD" id="cd00038">
    <property type="entry name" value="CAP_ED"/>
    <property type="match status" value="1"/>
</dbReference>
<dbReference type="Proteomes" id="UP000242457">
    <property type="component" value="Unassembled WGS sequence"/>
</dbReference>
<name>A0A2A3E7T9_APICC</name>
<reference evidence="3 4" key="1">
    <citation type="submission" date="2014-07" db="EMBL/GenBank/DDBJ databases">
        <title>Genomic and transcriptomic analysis on Apis cerana provide comprehensive insights into honey bee biology.</title>
        <authorList>
            <person name="Diao Q."/>
            <person name="Sun L."/>
            <person name="Zheng H."/>
            <person name="Zheng H."/>
            <person name="Xu S."/>
            <person name="Wang S."/>
            <person name="Zeng Z."/>
            <person name="Hu F."/>
            <person name="Su S."/>
            <person name="Wu J."/>
        </authorList>
    </citation>
    <scope>NUCLEOTIDE SEQUENCE [LARGE SCALE GENOMIC DNA]</scope>
    <source>
        <tissue evidence="3">Pupae without intestine</tissue>
    </source>
</reference>
<dbReference type="GO" id="GO:0005249">
    <property type="term" value="F:voltage-gated potassium channel activity"/>
    <property type="evidence" value="ECO:0007669"/>
    <property type="project" value="TreeGrafter"/>
</dbReference>
<accession>A0A2A3E7T9</accession>
<dbReference type="EMBL" id="KZ288340">
    <property type="protein sequence ID" value="PBC27768.1"/>
    <property type="molecule type" value="Genomic_DNA"/>
</dbReference>
<keyword evidence="4" id="KW-1185">Reference proteome</keyword>
<dbReference type="GO" id="GO:0035725">
    <property type="term" value="P:sodium ion transmembrane transport"/>
    <property type="evidence" value="ECO:0007669"/>
    <property type="project" value="TreeGrafter"/>
</dbReference>
<dbReference type="SMART" id="SM00100">
    <property type="entry name" value="cNMP"/>
    <property type="match status" value="1"/>
</dbReference>
<keyword evidence="1" id="KW-0472">Membrane</keyword>
<gene>
    <name evidence="3" type="ORF">APICC_00745</name>
</gene>
<dbReference type="OrthoDB" id="2021138at2759"/>
<protein>
    <submittedName>
        <fullName evidence="3">Potassium/sodium hyperpolarization-activated cyclic nucleotide-gated channel</fullName>
    </submittedName>
</protein>
<dbReference type="PROSITE" id="PS50042">
    <property type="entry name" value="CNMP_BINDING_3"/>
    <property type="match status" value="1"/>
</dbReference>
<dbReference type="Gene3D" id="1.10.287.630">
    <property type="entry name" value="Helix hairpin bin"/>
    <property type="match status" value="1"/>
</dbReference>
<evidence type="ECO:0000256" key="1">
    <source>
        <dbReference type="SAM" id="Phobius"/>
    </source>
</evidence>
<feature type="transmembrane region" description="Helical" evidence="1">
    <location>
        <begin position="88"/>
        <end position="110"/>
    </location>
</feature>
<dbReference type="SUPFAM" id="SSF51206">
    <property type="entry name" value="cAMP-binding domain-like"/>
    <property type="match status" value="1"/>
</dbReference>
<sequence length="517" mass="61212">MQRMRKRLLDVHVCELPKKSDSNLPKLPPNARFYTRWKRNFQKIFLVCITHPLTRNYLRSLAAVAFEKRRHGRSTTWWVIHPCSNLRYYWDFLMTFTFLYMFIAIPYILAFHRIAKSSDPKIWNLVYPAYIICLCDIGLNMITGFESKDGHEIFLDPILIIQNYMKGYFFFDLISSIPYVWFYQDRILPPGPNSNSLLLIPEFLPLLKIIRIFTLRHYIGQILHTDSDMYLITSKLYEKSDSDIYLMYFHIGMSNIMTSTCLEFYSLGKMDMVTRCILLLFGKGCIIYFLVIILQLIESAAEAELKYQQVIYQVKEYIHQKKFPENLKKRLIDYYEYRFQGSYFKENAIYRTLSNLLNQEIMMHSTRGLLDTATILHHLPRSIIGNLMEILKPVIYLNEDIIYKSKTEGDCMFFIVSGTVALITFSGKEICHEKDGGYFGEAAIIFPDRKRLETVIALEVCELVRLDRRDFKRMFPTTSILYKRLENVAKERYQKINKLERIDSVIDIHEDKIDIIN</sequence>
<feature type="transmembrane region" description="Helical" evidence="1">
    <location>
        <begin position="244"/>
        <end position="265"/>
    </location>
</feature>
<dbReference type="InterPro" id="IPR018490">
    <property type="entry name" value="cNMP-bd_dom_sf"/>
</dbReference>
<keyword evidence="1" id="KW-1133">Transmembrane helix</keyword>
<dbReference type="Pfam" id="PF00027">
    <property type="entry name" value="cNMP_binding"/>
    <property type="match status" value="1"/>
</dbReference>
<dbReference type="InterPro" id="IPR051413">
    <property type="entry name" value="K/Na_HCN_channel"/>
</dbReference>
<dbReference type="Gene3D" id="2.60.120.10">
    <property type="entry name" value="Jelly Rolls"/>
    <property type="match status" value="1"/>
</dbReference>
<organism evidence="3 4">
    <name type="scientific">Apis cerana cerana</name>
    <name type="common">Oriental honeybee</name>
    <dbReference type="NCBI Taxonomy" id="94128"/>
    <lineage>
        <taxon>Eukaryota</taxon>
        <taxon>Metazoa</taxon>
        <taxon>Ecdysozoa</taxon>
        <taxon>Arthropoda</taxon>
        <taxon>Hexapoda</taxon>
        <taxon>Insecta</taxon>
        <taxon>Pterygota</taxon>
        <taxon>Neoptera</taxon>
        <taxon>Endopterygota</taxon>
        <taxon>Hymenoptera</taxon>
        <taxon>Apocrita</taxon>
        <taxon>Aculeata</taxon>
        <taxon>Apoidea</taxon>
        <taxon>Anthophila</taxon>
        <taxon>Apidae</taxon>
        <taxon>Apis</taxon>
    </lineage>
</organism>
<feature type="transmembrane region" description="Helical" evidence="1">
    <location>
        <begin position="122"/>
        <end position="142"/>
    </location>
</feature>
<evidence type="ECO:0000259" key="2">
    <source>
        <dbReference type="PROSITE" id="PS50042"/>
    </source>
</evidence>
<keyword evidence="1" id="KW-0812">Transmembrane</keyword>
<dbReference type="GO" id="GO:0098855">
    <property type="term" value="C:HCN channel complex"/>
    <property type="evidence" value="ECO:0007669"/>
    <property type="project" value="TreeGrafter"/>
</dbReference>
<dbReference type="PANTHER" id="PTHR45689">
    <property type="entry name" value="I[[H]] CHANNEL, ISOFORM E"/>
    <property type="match status" value="1"/>
</dbReference>
<evidence type="ECO:0000313" key="3">
    <source>
        <dbReference type="EMBL" id="PBC27768.1"/>
    </source>
</evidence>
<dbReference type="InterPro" id="IPR000595">
    <property type="entry name" value="cNMP-bd_dom"/>
</dbReference>
<evidence type="ECO:0000313" key="4">
    <source>
        <dbReference type="Proteomes" id="UP000242457"/>
    </source>
</evidence>
<dbReference type="PANTHER" id="PTHR45689:SF14">
    <property type="entry name" value="CYCLIC NUCLEOTIDE-GATED CATION CHANNEL SUBUNIT A-LIKE PROTEIN"/>
    <property type="match status" value="1"/>
</dbReference>
<feature type="domain" description="Cyclic nucleotide-binding" evidence="2">
    <location>
        <begin position="375"/>
        <end position="492"/>
    </location>
</feature>
<dbReference type="GO" id="GO:0003254">
    <property type="term" value="P:regulation of membrane depolarization"/>
    <property type="evidence" value="ECO:0007669"/>
    <property type="project" value="TreeGrafter"/>
</dbReference>
<feature type="transmembrane region" description="Helical" evidence="1">
    <location>
        <begin position="277"/>
        <end position="297"/>
    </location>
</feature>
<proteinExistence type="predicted"/>
<dbReference type="InterPro" id="IPR014710">
    <property type="entry name" value="RmlC-like_jellyroll"/>
</dbReference>